<dbReference type="RefSeq" id="WP_046137514.1">
    <property type="nucleotide sequence ID" value="NZ_LANJ01000019.1"/>
</dbReference>
<dbReference type="Gene3D" id="3.40.50.720">
    <property type="entry name" value="NAD(P)-binding Rossmann-like Domain"/>
    <property type="match status" value="1"/>
</dbReference>
<sequence>MSRFPLGDKELKLGMLGMVEGNGHPFSWSIIFNGSYDPDALAKCPYPAIKDYIGKQPASTLGIPGAKVTHVWTDNPADAVSVAAVANIPNVVARAEDVIGHVDAVLVATDKGHEHVERCRPFVEAGIPIFVDKPLCTSAEDLATFSKWVDEGKAIISSSAMRYCKEFEPYHNGATHEFGELRHISMTMVKSWEAYGIHALEAVYPIVGPGFVSVQNIGDDKTNIVHLRHRSGTEITLSVISDLYGGFGLMTLAGTRANAQLKFFDNYYSFKKQLESYVGYLRTGVPPVPWSETVELMQLVIAGLDSRAQGGAKIYLNEKH</sequence>
<dbReference type="SUPFAM" id="SSF51735">
    <property type="entry name" value="NAD(P)-binding Rossmann-fold domains"/>
    <property type="match status" value="1"/>
</dbReference>
<dbReference type="EMBL" id="LANJ01000019">
    <property type="protein sequence ID" value="KKC37286.1"/>
    <property type="molecule type" value="Genomic_DNA"/>
</dbReference>
<keyword evidence="3" id="KW-1185">Reference proteome</keyword>
<protein>
    <submittedName>
        <fullName evidence="2">Oxidoreductase</fullName>
    </submittedName>
</protein>
<organism evidence="2 3">
    <name type="scientific">Devosia epidermidihirudinis</name>
    <dbReference type="NCBI Taxonomy" id="1293439"/>
    <lineage>
        <taxon>Bacteria</taxon>
        <taxon>Pseudomonadati</taxon>
        <taxon>Pseudomonadota</taxon>
        <taxon>Alphaproteobacteria</taxon>
        <taxon>Hyphomicrobiales</taxon>
        <taxon>Devosiaceae</taxon>
        <taxon>Devosia</taxon>
    </lineage>
</organism>
<dbReference type="Proteomes" id="UP000033411">
    <property type="component" value="Unassembled WGS sequence"/>
</dbReference>
<name>A0A0F5Q995_9HYPH</name>
<reference evidence="2 3" key="1">
    <citation type="submission" date="2015-03" db="EMBL/GenBank/DDBJ databases">
        <authorList>
            <person name="Lepp D."/>
            <person name="Hassan Y.I."/>
            <person name="Li X.-Z."/>
            <person name="Zhou T."/>
        </authorList>
    </citation>
    <scope>NUCLEOTIDE SEQUENCE [LARGE SCALE GENOMIC DNA]</scope>
    <source>
        <strain evidence="2 3">E84</strain>
    </source>
</reference>
<dbReference type="InterPro" id="IPR000683">
    <property type="entry name" value="Gfo/Idh/MocA-like_OxRdtase_N"/>
</dbReference>
<evidence type="ECO:0000313" key="3">
    <source>
        <dbReference type="Proteomes" id="UP000033411"/>
    </source>
</evidence>
<dbReference type="InterPro" id="IPR036291">
    <property type="entry name" value="NAD(P)-bd_dom_sf"/>
</dbReference>
<dbReference type="GO" id="GO:0000166">
    <property type="term" value="F:nucleotide binding"/>
    <property type="evidence" value="ECO:0007669"/>
    <property type="project" value="InterPro"/>
</dbReference>
<gene>
    <name evidence="2" type="ORF">WH87_12065</name>
</gene>
<dbReference type="PATRIC" id="fig|1293439.3.peg.2013"/>
<dbReference type="STRING" id="1293439.WH87_12065"/>
<dbReference type="OrthoDB" id="9781031at2"/>
<proteinExistence type="predicted"/>
<evidence type="ECO:0000259" key="1">
    <source>
        <dbReference type="Pfam" id="PF01408"/>
    </source>
</evidence>
<dbReference type="Pfam" id="PF01408">
    <property type="entry name" value="GFO_IDH_MocA"/>
    <property type="match status" value="1"/>
</dbReference>
<accession>A0A0F5Q995</accession>
<evidence type="ECO:0000313" key="2">
    <source>
        <dbReference type="EMBL" id="KKC37286.1"/>
    </source>
</evidence>
<comment type="caution">
    <text evidence="2">The sequence shown here is derived from an EMBL/GenBank/DDBJ whole genome shotgun (WGS) entry which is preliminary data.</text>
</comment>
<feature type="domain" description="Gfo/Idh/MocA-like oxidoreductase N-terminal" evidence="1">
    <location>
        <begin position="64"/>
        <end position="154"/>
    </location>
</feature>
<dbReference type="AlphaFoldDB" id="A0A0F5Q995"/>